<accession>X1VCT3</accession>
<evidence type="ECO:0000256" key="1">
    <source>
        <dbReference type="ARBA" id="ARBA00023125"/>
    </source>
</evidence>
<sequence length="242" mass="27840">WKALSALYKFTSDAYGVRNPMLKIEKPRFKKKPGQRLSRDQAKRFLSVVGTDLEWALVTCYFGLRFRRVEAERLRLGDIKSDYIIVQGKERTEELPLLPLLRDMLLKLQNGRGPLSPVFPIKADALAYHTKQLFKRAGIDDVRGSPHTLRNTAGRLWLTYGGDDRANRQLLRHGNRTMTDHYSELNIDELYVLEERFNPMLNLMRELPTTLTNTTGVRETKADSQSGDAISTWNYETPPTTV</sequence>
<dbReference type="InterPro" id="IPR002104">
    <property type="entry name" value="Integrase_catalytic"/>
</dbReference>
<dbReference type="InterPro" id="IPR011010">
    <property type="entry name" value="DNA_brk_join_enz"/>
</dbReference>
<feature type="non-terminal residue" evidence="5">
    <location>
        <position position="1"/>
    </location>
</feature>
<comment type="caution">
    <text evidence="5">The sequence shown here is derived from an EMBL/GenBank/DDBJ whole genome shotgun (WGS) entry which is preliminary data.</text>
</comment>
<dbReference type="Gene3D" id="1.10.443.10">
    <property type="entry name" value="Intergrase catalytic core"/>
    <property type="match status" value="1"/>
</dbReference>
<dbReference type="AlphaFoldDB" id="X1VCT3"/>
<gene>
    <name evidence="5" type="ORF">S12H4_51137</name>
</gene>
<evidence type="ECO:0000313" key="5">
    <source>
        <dbReference type="EMBL" id="GAJ11596.1"/>
    </source>
</evidence>
<dbReference type="PANTHER" id="PTHR30349">
    <property type="entry name" value="PHAGE INTEGRASE-RELATED"/>
    <property type="match status" value="1"/>
</dbReference>
<dbReference type="EMBL" id="BARW01032284">
    <property type="protein sequence ID" value="GAJ11596.1"/>
    <property type="molecule type" value="Genomic_DNA"/>
</dbReference>
<dbReference type="GO" id="GO:0006310">
    <property type="term" value="P:DNA recombination"/>
    <property type="evidence" value="ECO:0007669"/>
    <property type="project" value="UniProtKB-KW"/>
</dbReference>
<feature type="region of interest" description="Disordered" evidence="3">
    <location>
        <begin position="214"/>
        <end position="242"/>
    </location>
</feature>
<dbReference type="GO" id="GO:0015074">
    <property type="term" value="P:DNA integration"/>
    <property type="evidence" value="ECO:0007669"/>
    <property type="project" value="InterPro"/>
</dbReference>
<keyword evidence="1" id="KW-0238">DNA-binding</keyword>
<dbReference type="GO" id="GO:0003677">
    <property type="term" value="F:DNA binding"/>
    <property type="evidence" value="ECO:0007669"/>
    <property type="project" value="UniProtKB-KW"/>
</dbReference>
<dbReference type="PANTHER" id="PTHR30349:SF41">
    <property type="entry name" value="INTEGRASE_RECOMBINASE PROTEIN MJ0367-RELATED"/>
    <property type="match status" value="1"/>
</dbReference>
<protein>
    <recommendedName>
        <fullName evidence="4">Tyr recombinase domain-containing protein</fullName>
    </recommendedName>
</protein>
<feature type="domain" description="Tyr recombinase" evidence="4">
    <location>
        <begin position="32"/>
        <end position="195"/>
    </location>
</feature>
<evidence type="ECO:0000256" key="3">
    <source>
        <dbReference type="SAM" id="MobiDB-lite"/>
    </source>
</evidence>
<reference evidence="5" key="1">
    <citation type="journal article" date="2014" name="Front. Microbiol.">
        <title>High frequency of phylogenetically diverse reductive dehalogenase-homologous genes in deep subseafloor sedimentary metagenomes.</title>
        <authorList>
            <person name="Kawai M."/>
            <person name="Futagami T."/>
            <person name="Toyoda A."/>
            <person name="Takaki Y."/>
            <person name="Nishi S."/>
            <person name="Hori S."/>
            <person name="Arai W."/>
            <person name="Tsubouchi T."/>
            <person name="Morono Y."/>
            <person name="Uchiyama I."/>
            <person name="Ito T."/>
            <person name="Fujiyama A."/>
            <person name="Inagaki F."/>
            <person name="Takami H."/>
        </authorList>
    </citation>
    <scope>NUCLEOTIDE SEQUENCE</scope>
    <source>
        <strain evidence="5">Expedition CK06-06</strain>
    </source>
</reference>
<proteinExistence type="predicted"/>
<organism evidence="5">
    <name type="scientific">marine sediment metagenome</name>
    <dbReference type="NCBI Taxonomy" id="412755"/>
    <lineage>
        <taxon>unclassified sequences</taxon>
        <taxon>metagenomes</taxon>
        <taxon>ecological metagenomes</taxon>
    </lineage>
</organism>
<evidence type="ECO:0000256" key="2">
    <source>
        <dbReference type="ARBA" id="ARBA00023172"/>
    </source>
</evidence>
<feature type="non-terminal residue" evidence="5">
    <location>
        <position position="242"/>
    </location>
</feature>
<dbReference type="SUPFAM" id="SSF56349">
    <property type="entry name" value="DNA breaking-rejoining enzymes"/>
    <property type="match status" value="1"/>
</dbReference>
<dbReference type="PROSITE" id="PS51898">
    <property type="entry name" value="TYR_RECOMBINASE"/>
    <property type="match status" value="1"/>
</dbReference>
<evidence type="ECO:0000259" key="4">
    <source>
        <dbReference type="PROSITE" id="PS51898"/>
    </source>
</evidence>
<keyword evidence="2" id="KW-0233">DNA recombination</keyword>
<dbReference type="InterPro" id="IPR013762">
    <property type="entry name" value="Integrase-like_cat_sf"/>
</dbReference>
<dbReference type="InterPro" id="IPR050090">
    <property type="entry name" value="Tyrosine_recombinase_XerCD"/>
</dbReference>
<name>X1VCT3_9ZZZZ</name>